<feature type="region of interest" description="Disordered" evidence="1">
    <location>
        <begin position="1"/>
        <end position="25"/>
    </location>
</feature>
<dbReference type="EMBL" id="GBRH01204520">
    <property type="protein sequence ID" value="JAD93375.1"/>
    <property type="molecule type" value="Transcribed_RNA"/>
</dbReference>
<reference evidence="2" key="1">
    <citation type="submission" date="2014-09" db="EMBL/GenBank/DDBJ databases">
        <authorList>
            <person name="Magalhaes I.L.F."/>
            <person name="Oliveira U."/>
            <person name="Santos F.R."/>
            <person name="Vidigal T.H.D.A."/>
            <person name="Brescovit A.D."/>
            <person name="Santos A.J."/>
        </authorList>
    </citation>
    <scope>NUCLEOTIDE SEQUENCE</scope>
    <source>
        <tissue evidence="2">Shoot tissue taken approximately 20 cm above the soil surface</tissue>
    </source>
</reference>
<feature type="compositionally biased region" description="Polar residues" evidence="1">
    <location>
        <begin position="1"/>
        <end position="23"/>
    </location>
</feature>
<sequence length="151" mass="17501">MSTKIPLHSLQTTLEPNEQTTRGIRQPRHLRALTRPFPVATRPDLARVRGPGTSHESHHPRNKIEMVQRSERPNKFEPKKICDSIRQQAPALSRPSALQIWRCEQPPACGHALARQRWCGLTRESEPDLLSFERWIRARNPRSMGMHSPRR</sequence>
<evidence type="ECO:0000313" key="2">
    <source>
        <dbReference type="EMBL" id="JAD93375.1"/>
    </source>
</evidence>
<dbReference type="AlphaFoldDB" id="A0A0A9E650"/>
<name>A0A0A9E650_ARUDO</name>
<protein>
    <submittedName>
        <fullName evidence="2">Uncharacterized protein</fullName>
    </submittedName>
</protein>
<organism evidence="2">
    <name type="scientific">Arundo donax</name>
    <name type="common">Giant reed</name>
    <name type="synonym">Donax arundinaceus</name>
    <dbReference type="NCBI Taxonomy" id="35708"/>
    <lineage>
        <taxon>Eukaryota</taxon>
        <taxon>Viridiplantae</taxon>
        <taxon>Streptophyta</taxon>
        <taxon>Embryophyta</taxon>
        <taxon>Tracheophyta</taxon>
        <taxon>Spermatophyta</taxon>
        <taxon>Magnoliopsida</taxon>
        <taxon>Liliopsida</taxon>
        <taxon>Poales</taxon>
        <taxon>Poaceae</taxon>
        <taxon>PACMAD clade</taxon>
        <taxon>Arundinoideae</taxon>
        <taxon>Arundineae</taxon>
        <taxon>Arundo</taxon>
    </lineage>
</organism>
<reference evidence="2" key="2">
    <citation type="journal article" date="2015" name="Data Brief">
        <title>Shoot transcriptome of the giant reed, Arundo donax.</title>
        <authorList>
            <person name="Barrero R.A."/>
            <person name="Guerrero F.D."/>
            <person name="Moolhuijzen P."/>
            <person name="Goolsby J.A."/>
            <person name="Tidwell J."/>
            <person name="Bellgard S.E."/>
            <person name="Bellgard M.I."/>
        </authorList>
    </citation>
    <scope>NUCLEOTIDE SEQUENCE</scope>
    <source>
        <tissue evidence="2">Shoot tissue taken approximately 20 cm above the soil surface</tissue>
    </source>
</reference>
<feature type="compositionally biased region" description="Basic and acidic residues" evidence="1">
    <location>
        <begin position="55"/>
        <end position="76"/>
    </location>
</feature>
<accession>A0A0A9E650</accession>
<evidence type="ECO:0000256" key="1">
    <source>
        <dbReference type="SAM" id="MobiDB-lite"/>
    </source>
</evidence>
<proteinExistence type="predicted"/>
<feature type="region of interest" description="Disordered" evidence="1">
    <location>
        <begin position="43"/>
        <end position="76"/>
    </location>
</feature>